<keyword evidence="3 10" id="KW-0489">Methyltransferase</keyword>
<evidence type="ECO:0000256" key="8">
    <source>
        <dbReference type="ARBA" id="ARBA00023242"/>
    </source>
</evidence>
<comment type="caution">
    <text evidence="12">The sequence shown here is derived from an EMBL/GenBank/DDBJ whole genome shotgun (WGS) entry which is preliminary data.</text>
</comment>
<evidence type="ECO:0000256" key="6">
    <source>
        <dbReference type="ARBA" id="ARBA00022694"/>
    </source>
</evidence>
<dbReference type="InterPro" id="IPR025792">
    <property type="entry name" value="tRNA_Gua_MeTrfase_euk"/>
</dbReference>
<dbReference type="PROSITE" id="PS51684">
    <property type="entry name" value="SAM_MT_TRM5_TYW2"/>
    <property type="match status" value="1"/>
</dbReference>
<dbReference type="FunFam" id="3.30.300.110:FF:000001">
    <property type="entry name" value="tRNA (guanine(37)-N1)-methyltransferase"/>
    <property type="match status" value="1"/>
</dbReference>
<protein>
    <recommendedName>
        <fullName evidence="10">tRNA (guanine(37)-N1)-methyltransferase</fullName>
        <ecNumber evidence="10">2.1.1.228</ecNumber>
    </recommendedName>
    <alternativeName>
        <fullName evidence="10">M1G-methyltransferase</fullName>
    </alternativeName>
    <alternativeName>
        <fullName evidence="10">tRNA [GM37] methyltransferase</fullName>
    </alternativeName>
    <alternativeName>
        <fullName evidence="10">tRNA methyltransferase 5</fullName>
    </alternativeName>
</protein>
<dbReference type="Gene3D" id="3.30.300.110">
    <property type="entry name" value="Met-10+ protein-like domains"/>
    <property type="match status" value="1"/>
</dbReference>
<dbReference type="PANTHER" id="PTHR23245:SF36">
    <property type="entry name" value="TRNA (GUANINE(37)-N1)-METHYLTRANSFERASE"/>
    <property type="match status" value="1"/>
</dbReference>
<feature type="binding site" evidence="10">
    <location>
        <position position="274"/>
    </location>
    <ligand>
        <name>S-adenosyl-L-methionine</name>
        <dbReference type="ChEBI" id="CHEBI:59789"/>
    </ligand>
</feature>
<sequence>MIAAAAAAADDDDDDEEVEVEVEVVEVVSIPKPSTFLHDHPSSPQTMFRPPINRAMRVLDRSFFKKTIPLAAATVFEARNLGRIKNELAKSNDILNAPRLPAIRYVQNPATEEEKSKKCILLKEQIQANDAATWPPTIQKLVEAKSVELKPYDLHLDYDYWLYHDILSSILPEEHLEETPAGFNQVGHVAHLNLREQYLPYKHLIAEVIRDKNSTVRTVINKVDDVGANSEYRTFAYEHLVGDEDMNVVQHEQGCEFAFDYSKVYWNSRLGNEHTYLVGRFREGEAVCDVMAGVGPFALPAGKKRVFVYANDLNPHGYEKLKEGAARNKVREFVQPFNMDGREFIRHASQELCVNGPRPVKIYPKVKRTEAAEKKTVPPQVYKCPPTFDHYVMNLPASAIEFLDAFIGVYAGKKSMFEPHTQRKRPFVHVYCFSTNSDDNAVEFADICNRISERIQYKITPDDMIGGTGKQDLELEIRDIRLVSPNKRMFCASFRLPAEVIFKS</sequence>
<dbReference type="HAMAP" id="MF_03152">
    <property type="entry name" value="TRM5"/>
    <property type="match status" value="1"/>
</dbReference>
<feature type="binding site" evidence="10">
    <location>
        <begin position="340"/>
        <end position="341"/>
    </location>
    <ligand>
        <name>S-adenosyl-L-methionine</name>
        <dbReference type="ChEBI" id="CHEBI:59789"/>
    </ligand>
</feature>
<dbReference type="AlphaFoldDB" id="A0A178FRD7"/>
<keyword evidence="7 10" id="KW-0496">Mitochondrion</keyword>
<feature type="binding site" evidence="10">
    <location>
        <position position="394"/>
    </location>
    <ligand>
        <name>S-adenosyl-L-methionine</name>
        <dbReference type="ChEBI" id="CHEBI:59789"/>
    </ligand>
</feature>
<accession>A0A178FRD7</accession>
<keyword evidence="13" id="KW-1185">Reference proteome</keyword>
<dbReference type="EMBL" id="LHPN01000001">
    <property type="protein sequence ID" value="OAL74648.1"/>
    <property type="molecule type" value="Genomic_DNA"/>
</dbReference>
<comment type="subcellular location">
    <subcellularLocation>
        <location evidence="10">Mitochondrion matrix</location>
    </subcellularLocation>
    <subcellularLocation>
        <location evidence="10">Nucleus</location>
    </subcellularLocation>
    <subcellularLocation>
        <location evidence="10">Cytoplasm</location>
    </subcellularLocation>
    <text evidence="10">Predominantly in the mitochondria and in the nucleus.</text>
</comment>
<dbReference type="Gene3D" id="3.40.50.150">
    <property type="entry name" value="Vaccinia Virus protein VP39"/>
    <property type="match status" value="1"/>
</dbReference>
<name>A0A178FRD7_TRIVO</name>
<comment type="similarity">
    <text evidence="10">Belongs to the TRM5 / TYW2 family.</text>
</comment>
<comment type="similarity">
    <text evidence="1">Belongs to the class I-like SAM-binding methyltransferase superfamily. TRM5/TYW2 family.</text>
</comment>
<dbReference type="InterPro" id="IPR029063">
    <property type="entry name" value="SAM-dependent_MTases_sf"/>
</dbReference>
<gene>
    <name evidence="10" type="primary">TRM5</name>
    <name evidence="12" type="ORF">A7D00_0242</name>
</gene>
<reference evidence="12 13" key="1">
    <citation type="submission" date="2016-05" db="EMBL/GenBank/DDBJ databases">
        <title>Genome sequencing of Trichophyton violaceum CMCC(F)T3l isolated from hair.</title>
        <authorList>
            <person name="Zhan P."/>
            <person name="Tao Y."/>
            <person name="Liu W."/>
        </authorList>
    </citation>
    <scope>NUCLEOTIDE SEQUENCE [LARGE SCALE GENOMIC DNA]</scope>
    <source>
        <strain evidence="13">CMCC(F)T3l</strain>
    </source>
</reference>
<evidence type="ECO:0000256" key="5">
    <source>
        <dbReference type="ARBA" id="ARBA00022691"/>
    </source>
</evidence>
<keyword evidence="2 10" id="KW-0963">Cytoplasm</keyword>
<feature type="domain" description="SAM-dependent methyltransferase TRM5/TYW2-type" evidence="11">
    <location>
        <begin position="183"/>
        <end position="498"/>
    </location>
</feature>
<dbReference type="GO" id="GO:0005759">
    <property type="term" value="C:mitochondrial matrix"/>
    <property type="evidence" value="ECO:0007669"/>
    <property type="project" value="UniProtKB-SubCell"/>
</dbReference>
<evidence type="ECO:0000256" key="3">
    <source>
        <dbReference type="ARBA" id="ARBA00022603"/>
    </source>
</evidence>
<keyword evidence="5 10" id="KW-0949">S-adenosyl-L-methionine</keyword>
<comment type="function">
    <text evidence="10">Specifically methylates the N1 position of guanosine-37 in various cytoplasmic and mitochondrial tRNAs. Methylation is not dependent on the nature of the nucleoside 5' of the target nucleoside. This is the first step in the biosynthesis of wybutosine (yW), a modified base adjacent to the anticodon of tRNAs and required for accurate decoding.</text>
</comment>
<feature type="binding site" evidence="10">
    <location>
        <begin position="312"/>
        <end position="313"/>
    </location>
    <ligand>
        <name>S-adenosyl-L-methionine</name>
        <dbReference type="ChEBI" id="CHEBI:59789"/>
    </ligand>
</feature>
<evidence type="ECO:0000256" key="2">
    <source>
        <dbReference type="ARBA" id="ARBA00022490"/>
    </source>
</evidence>
<dbReference type="Pfam" id="PF25133">
    <property type="entry name" value="TYW2_N_2"/>
    <property type="match status" value="1"/>
</dbReference>
<dbReference type="Proteomes" id="UP000243519">
    <property type="component" value="Unassembled WGS sequence"/>
</dbReference>
<organism evidence="12 13">
    <name type="scientific">Trichophyton violaceum</name>
    <dbReference type="NCBI Taxonomy" id="34388"/>
    <lineage>
        <taxon>Eukaryota</taxon>
        <taxon>Fungi</taxon>
        <taxon>Dikarya</taxon>
        <taxon>Ascomycota</taxon>
        <taxon>Pezizomycotina</taxon>
        <taxon>Eurotiomycetes</taxon>
        <taxon>Eurotiomycetidae</taxon>
        <taxon>Onygenales</taxon>
        <taxon>Arthrodermataceae</taxon>
        <taxon>Trichophyton</taxon>
    </lineage>
</organism>
<evidence type="ECO:0000313" key="12">
    <source>
        <dbReference type="EMBL" id="OAL74648.1"/>
    </source>
</evidence>
<dbReference type="PANTHER" id="PTHR23245">
    <property type="entry name" value="TRNA METHYLTRANSFERASE"/>
    <property type="match status" value="1"/>
</dbReference>
<dbReference type="SUPFAM" id="SSF53335">
    <property type="entry name" value="S-adenosyl-L-methionine-dependent methyltransferases"/>
    <property type="match status" value="1"/>
</dbReference>
<comment type="subunit">
    <text evidence="10">Monomer.</text>
</comment>
<evidence type="ECO:0000256" key="4">
    <source>
        <dbReference type="ARBA" id="ARBA00022679"/>
    </source>
</evidence>
<dbReference type="InterPro" id="IPR030382">
    <property type="entry name" value="MeTrfase_TRM5/TYW2"/>
</dbReference>
<comment type="catalytic activity">
    <reaction evidence="9 10">
        <text>guanosine(37) in tRNA + S-adenosyl-L-methionine = N(1)-methylguanosine(37) in tRNA + S-adenosyl-L-homocysteine + H(+)</text>
        <dbReference type="Rhea" id="RHEA:36899"/>
        <dbReference type="Rhea" id="RHEA-COMP:10145"/>
        <dbReference type="Rhea" id="RHEA-COMP:10147"/>
        <dbReference type="ChEBI" id="CHEBI:15378"/>
        <dbReference type="ChEBI" id="CHEBI:57856"/>
        <dbReference type="ChEBI" id="CHEBI:59789"/>
        <dbReference type="ChEBI" id="CHEBI:73542"/>
        <dbReference type="ChEBI" id="CHEBI:74269"/>
        <dbReference type="EC" id="2.1.1.228"/>
    </reaction>
</comment>
<keyword evidence="6 10" id="KW-0819">tRNA processing</keyword>
<evidence type="ECO:0000256" key="1">
    <source>
        <dbReference type="ARBA" id="ARBA00009775"/>
    </source>
</evidence>
<evidence type="ECO:0000256" key="10">
    <source>
        <dbReference type="HAMAP-Rule" id="MF_03152"/>
    </source>
</evidence>
<dbReference type="Pfam" id="PF02475">
    <property type="entry name" value="TRM5-TYW2_MTfase"/>
    <property type="match status" value="1"/>
</dbReference>
<dbReference type="InterPro" id="IPR056743">
    <property type="entry name" value="TRM5-TYW2-like_MTfase"/>
</dbReference>
<dbReference type="GO" id="GO:0002939">
    <property type="term" value="P:tRNA N1-guanine methylation"/>
    <property type="evidence" value="ECO:0007669"/>
    <property type="project" value="TreeGrafter"/>
</dbReference>
<proteinExistence type="inferred from homology"/>
<dbReference type="InterPro" id="IPR056744">
    <property type="entry name" value="TRM5/TYW2-like_N"/>
</dbReference>
<keyword evidence="4 10" id="KW-0808">Transferase</keyword>
<dbReference type="GO" id="GO:0005634">
    <property type="term" value="C:nucleus"/>
    <property type="evidence" value="ECO:0007669"/>
    <property type="project" value="UniProtKB-SubCell"/>
</dbReference>
<dbReference type="GO" id="GO:0070901">
    <property type="term" value="P:mitochondrial tRNA methylation"/>
    <property type="evidence" value="ECO:0007669"/>
    <property type="project" value="UniProtKB-ARBA"/>
</dbReference>
<evidence type="ECO:0000259" key="11">
    <source>
        <dbReference type="PROSITE" id="PS51684"/>
    </source>
</evidence>
<evidence type="ECO:0000256" key="9">
    <source>
        <dbReference type="ARBA" id="ARBA00047783"/>
    </source>
</evidence>
<dbReference type="EC" id="2.1.1.228" evidence="10"/>
<keyword evidence="8 10" id="KW-0539">Nucleus</keyword>
<dbReference type="OrthoDB" id="408788at2759"/>
<evidence type="ECO:0000256" key="7">
    <source>
        <dbReference type="ARBA" id="ARBA00023128"/>
    </source>
</evidence>
<dbReference type="GO" id="GO:0052906">
    <property type="term" value="F:tRNA (guanine(37)-N1)-methyltransferase activity"/>
    <property type="evidence" value="ECO:0007669"/>
    <property type="project" value="UniProtKB-UniRule"/>
</dbReference>
<evidence type="ECO:0000313" key="13">
    <source>
        <dbReference type="Proteomes" id="UP000243519"/>
    </source>
</evidence>